<dbReference type="EMBL" id="KV921873">
    <property type="protein sequence ID" value="ORE09694.1"/>
    <property type="molecule type" value="Genomic_DNA"/>
</dbReference>
<accession>A0A1X0RCF4</accession>
<dbReference type="VEuPathDB" id="FungiDB:BCV72DRAFT_333527"/>
<protein>
    <submittedName>
        <fullName evidence="1">Uncharacterized protein</fullName>
    </submittedName>
</protein>
<dbReference type="AlphaFoldDB" id="A0A1X0RCF4"/>
<organism evidence="1">
    <name type="scientific">Rhizopus microsporus var. microsporus</name>
    <dbReference type="NCBI Taxonomy" id="86635"/>
    <lineage>
        <taxon>Eukaryota</taxon>
        <taxon>Fungi</taxon>
        <taxon>Fungi incertae sedis</taxon>
        <taxon>Mucoromycota</taxon>
        <taxon>Mucoromycotina</taxon>
        <taxon>Mucoromycetes</taxon>
        <taxon>Mucorales</taxon>
        <taxon>Mucorineae</taxon>
        <taxon>Rhizopodaceae</taxon>
        <taxon>Rhizopus</taxon>
    </lineage>
</organism>
<name>A0A1X0RCF4_RHIZD</name>
<dbReference type="Proteomes" id="UP000242414">
    <property type="component" value="Unassembled WGS sequence"/>
</dbReference>
<dbReference type="OrthoDB" id="10319217at2759"/>
<proteinExistence type="predicted"/>
<reference evidence="1" key="1">
    <citation type="journal article" date="2016" name="Proc. Natl. Acad. Sci. U.S.A.">
        <title>Lipid metabolic changes in an early divergent fungus govern the establishment of a mutualistic symbiosis with endobacteria.</title>
        <authorList>
            <person name="Lastovetsky O.A."/>
            <person name="Gaspar M.L."/>
            <person name="Mondo S.J."/>
            <person name="LaButti K.M."/>
            <person name="Sandor L."/>
            <person name="Grigoriev I.V."/>
            <person name="Henry S.A."/>
            <person name="Pawlowska T.E."/>
        </authorList>
    </citation>
    <scope>NUCLEOTIDE SEQUENCE [LARGE SCALE GENOMIC DNA]</scope>
    <source>
        <strain evidence="1">ATCC 52814</strain>
    </source>
</reference>
<gene>
    <name evidence="1" type="ORF">BCV72DRAFT_333527</name>
</gene>
<sequence length="277" mass="32952">MSNYEPLDYLPPSYSAVMAEKEMGQWNMNIHQSMYEAQKMIKLVQLQCDVLQWKNSYYLKQLEELTARSTEEYDISHRLVEMNQLIEQLTKEAEAALYIKPRKRIQKKKKQKKRPCISSLKYIENQRQIDTSINQIMQAIQDLENDHSSTITVIHNHHHYHHHYYSSHLSSFIQYALYTLTKKPSSSSSSSVRYLSNSIKTKLMLFTTLLISQTFNPHCSPRWARYAHNILSIWKCRSGTQYQFWLDSAHLTLFITRIICKYRPRKKERKNSLCMCK</sequence>
<evidence type="ECO:0000313" key="1">
    <source>
        <dbReference type="EMBL" id="ORE09694.1"/>
    </source>
</evidence>